<gene>
    <name evidence="2" type="ORF">ACFYXQ_03020</name>
</gene>
<comment type="caution">
    <text evidence="2">The sequence shown here is derived from an EMBL/GenBank/DDBJ whole genome shotgun (WGS) entry which is preliminary data.</text>
</comment>
<reference evidence="2 3" key="1">
    <citation type="submission" date="2024-10" db="EMBL/GenBank/DDBJ databases">
        <title>The Natural Products Discovery Center: Release of the First 8490 Sequenced Strains for Exploring Actinobacteria Biosynthetic Diversity.</title>
        <authorList>
            <person name="Kalkreuter E."/>
            <person name="Kautsar S.A."/>
            <person name="Yang D."/>
            <person name="Bader C.D."/>
            <person name="Teijaro C.N."/>
            <person name="Fluegel L."/>
            <person name="Davis C.M."/>
            <person name="Simpson J.R."/>
            <person name="Lauterbach L."/>
            <person name="Steele A.D."/>
            <person name="Gui C."/>
            <person name="Meng S."/>
            <person name="Li G."/>
            <person name="Viehrig K."/>
            <person name="Ye F."/>
            <person name="Su P."/>
            <person name="Kiefer A.F."/>
            <person name="Nichols A."/>
            <person name="Cepeda A.J."/>
            <person name="Yan W."/>
            <person name="Fan B."/>
            <person name="Jiang Y."/>
            <person name="Adhikari A."/>
            <person name="Zheng C.-J."/>
            <person name="Schuster L."/>
            <person name="Cowan T.M."/>
            <person name="Smanski M.J."/>
            <person name="Chevrette M.G."/>
            <person name="De Carvalho L.P.S."/>
            <person name="Shen B."/>
        </authorList>
    </citation>
    <scope>NUCLEOTIDE SEQUENCE [LARGE SCALE GENOMIC DNA]</scope>
    <source>
        <strain evidence="2 3">NPDC002593</strain>
    </source>
</reference>
<evidence type="ECO:0000256" key="1">
    <source>
        <dbReference type="SAM" id="MobiDB-lite"/>
    </source>
</evidence>
<evidence type="ECO:0000313" key="3">
    <source>
        <dbReference type="Proteomes" id="UP001601992"/>
    </source>
</evidence>
<proteinExistence type="predicted"/>
<dbReference type="Proteomes" id="UP001601992">
    <property type="component" value="Unassembled WGS sequence"/>
</dbReference>
<name>A0ABW6RU07_9NOCA</name>
<organism evidence="2 3">
    <name type="scientific">Nocardia jiangxiensis</name>
    <dbReference type="NCBI Taxonomy" id="282685"/>
    <lineage>
        <taxon>Bacteria</taxon>
        <taxon>Bacillati</taxon>
        <taxon>Actinomycetota</taxon>
        <taxon>Actinomycetes</taxon>
        <taxon>Mycobacteriales</taxon>
        <taxon>Nocardiaceae</taxon>
        <taxon>Nocardia</taxon>
    </lineage>
</organism>
<accession>A0ABW6RU07</accession>
<feature type="region of interest" description="Disordered" evidence="1">
    <location>
        <begin position="110"/>
        <end position="135"/>
    </location>
</feature>
<evidence type="ECO:0000313" key="2">
    <source>
        <dbReference type="EMBL" id="MFF3566735.1"/>
    </source>
</evidence>
<keyword evidence="3" id="KW-1185">Reference proteome</keyword>
<sequence length="135" mass="15369">MSRFAEVIVLARNAEKVMAPLTEPDPDREWQQCFTPVDDSVFSGSGTGSSECYAWVAQFYRLNWRGLLPHLESLPWPDPQSVQVLVRDEEDDCFGLWMLFDGKLTEVPLPHTEREPFPGDSVTGVLSRTDRKPSR</sequence>
<dbReference type="EMBL" id="JBIAQY010000001">
    <property type="protein sequence ID" value="MFF3566735.1"/>
    <property type="molecule type" value="Genomic_DNA"/>
</dbReference>
<dbReference type="RefSeq" id="WP_040818499.1">
    <property type="nucleotide sequence ID" value="NZ_JBIAQY010000001.1"/>
</dbReference>
<protein>
    <submittedName>
        <fullName evidence="2">Uncharacterized protein</fullName>
    </submittedName>
</protein>